<dbReference type="AlphaFoldDB" id="A0A9N9EE11"/>
<feature type="non-terminal residue" evidence="1">
    <location>
        <position position="84"/>
    </location>
</feature>
<evidence type="ECO:0000313" key="1">
    <source>
        <dbReference type="EMBL" id="CAG8672907.1"/>
    </source>
</evidence>
<reference evidence="1" key="1">
    <citation type="submission" date="2021-06" db="EMBL/GenBank/DDBJ databases">
        <authorList>
            <person name="Kallberg Y."/>
            <person name="Tangrot J."/>
            <person name="Rosling A."/>
        </authorList>
    </citation>
    <scope>NUCLEOTIDE SEQUENCE</scope>
    <source>
        <strain evidence="1">IN212</strain>
    </source>
</reference>
<evidence type="ECO:0000313" key="2">
    <source>
        <dbReference type="Proteomes" id="UP000789396"/>
    </source>
</evidence>
<organism evidence="1 2">
    <name type="scientific">Racocetra fulgida</name>
    <dbReference type="NCBI Taxonomy" id="60492"/>
    <lineage>
        <taxon>Eukaryota</taxon>
        <taxon>Fungi</taxon>
        <taxon>Fungi incertae sedis</taxon>
        <taxon>Mucoromycota</taxon>
        <taxon>Glomeromycotina</taxon>
        <taxon>Glomeromycetes</taxon>
        <taxon>Diversisporales</taxon>
        <taxon>Gigasporaceae</taxon>
        <taxon>Racocetra</taxon>
    </lineage>
</organism>
<dbReference type="EMBL" id="CAJVPZ010016373">
    <property type="protein sequence ID" value="CAG8672907.1"/>
    <property type="molecule type" value="Genomic_DNA"/>
</dbReference>
<keyword evidence="2" id="KW-1185">Reference proteome</keyword>
<sequence length="84" mass="9595">HLAKLAKKDNKRGGSFHVNDKIESDVDKEIKMKYKLLKLLIFFLLGRPPKSTLPKRDNVREISLQAYEAISEDEIGEASTNILQ</sequence>
<accession>A0A9N9EE11</accession>
<proteinExistence type="predicted"/>
<dbReference type="Proteomes" id="UP000789396">
    <property type="component" value="Unassembled WGS sequence"/>
</dbReference>
<gene>
    <name evidence="1" type="ORF">RFULGI_LOCUS9299</name>
</gene>
<comment type="caution">
    <text evidence="1">The sequence shown here is derived from an EMBL/GenBank/DDBJ whole genome shotgun (WGS) entry which is preliminary data.</text>
</comment>
<name>A0A9N9EE11_9GLOM</name>
<protein>
    <submittedName>
        <fullName evidence="1">6910_t:CDS:1</fullName>
    </submittedName>
</protein>